<reference evidence="1" key="1">
    <citation type="submission" date="2020-05" db="EMBL/GenBank/DDBJ databases">
        <authorList>
            <person name="Chiriac C."/>
            <person name="Salcher M."/>
            <person name="Ghai R."/>
            <person name="Kavagutti S V."/>
        </authorList>
    </citation>
    <scope>NUCLEOTIDE SEQUENCE</scope>
</reference>
<evidence type="ECO:0000313" key="1">
    <source>
        <dbReference type="EMBL" id="CAB4334562.1"/>
    </source>
</evidence>
<organism evidence="1">
    <name type="scientific">freshwater metagenome</name>
    <dbReference type="NCBI Taxonomy" id="449393"/>
    <lineage>
        <taxon>unclassified sequences</taxon>
        <taxon>metagenomes</taxon>
        <taxon>ecological metagenomes</taxon>
    </lineage>
</organism>
<proteinExistence type="predicted"/>
<name>A0A6J5Z087_9ZZZZ</name>
<dbReference type="EMBL" id="CAESAG010000050">
    <property type="protein sequence ID" value="CAB4334562.1"/>
    <property type="molecule type" value="Genomic_DNA"/>
</dbReference>
<sequence length="149" mass="16565">MKYLRWLLIWILTFSLATSVAVAEPPVTNDQNQGIPTKVTKRFFFSTVCEGVSDLPHKSTHVKGTVNVQARTTCPGKGVEISSRLTRTYRGIKTSVSKGNYGNGRTSVNLSMNCIWTKGTKKIRYEIRSTHTLSDGRVGVTFNYASLEC</sequence>
<gene>
    <name evidence="1" type="ORF">UFOPK4080_00450</name>
</gene>
<dbReference type="AlphaFoldDB" id="A0A6J5Z087"/>
<accession>A0A6J5Z087</accession>
<protein>
    <submittedName>
        <fullName evidence="1">Unannotated protein</fullName>
    </submittedName>
</protein>